<keyword evidence="2" id="KW-0614">Plasmid</keyword>
<feature type="compositionally biased region" description="Basic and acidic residues" evidence="1">
    <location>
        <begin position="117"/>
        <end position="135"/>
    </location>
</feature>
<dbReference type="OrthoDB" id="4292806at2"/>
<gene>
    <name evidence="2" type="ordered locus">ROP_pROB01-04690</name>
</gene>
<sequence length="135" mass="15564">MNRSFLYRHRDLHAAVLVKAAEPTTTRTGGPSASRPSLIADLANAHDRITRLSHENTQLRQRLSEQLGEQAWRESGLGPPDDIDRLHRRITELEQHTAEQRRQLAERDDELDATRATNRELMTRLNRPHPDGRNH</sequence>
<dbReference type="AlphaFoldDB" id="C1BCB3"/>
<name>C1BCB3_RHOOB</name>
<dbReference type="RefSeq" id="WP_007297102.1">
    <property type="nucleotide sequence ID" value="NC_012520.1"/>
</dbReference>
<dbReference type="Proteomes" id="UP000002212">
    <property type="component" value="Plasmid pROB01"/>
</dbReference>
<evidence type="ECO:0000256" key="1">
    <source>
        <dbReference type="SAM" id="MobiDB-lite"/>
    </source>
</evidence>
<feature type="compositionally biased region" description="Basic and acidic residues" evidence="1">
    <location>
        <begin position="96"/>
        <end position="106"/>
    </location>
</feature>
<geneLocation type="plasmid" evidence="2 3">
    <name>pROB01</name>
</geneLocation>
<organism evidence="2 3">
    <name type="scientific">Rhodococcus opacus (strain B4)</name>
    <dbReference type="NCBI Taxonomy" id="632772"/>
    <lineage>
        <taxon>Bacteria</taxon>
        <taxon>Bacillati</taxon>
        <taxon>Actinomycetota</taxon>
        <taxon>Actinomycetes</taxon>
        <taxon>Mycobacteriales</taxon>
        <taxon>Nocardiaceae</taxon>
        <taxon>Rhodococcus</taxon>
    </lineage>
</organism>
<dbReference type="HOGENOM" id="CLU_132612_0_0_11"/>
<dbReference type="EMBL" id="AP011116">
    <property type="protein sequence ID" value="BAH55968.1"/>
    <property type="molecule type" value="Genomic_DNA"/>
</dbReference>
<feature type="region of interest" description="Disordered" evidence="1">
    <location>
        <begin position="96"/>
        <end position="135"/>
    </location>
</feature>
<dbReference type="PATRIC" id="fig|632772.20.peg.8223"/>
<accession>C1BCB3</accession>
<reference evidence="2 3" key="1">
    <citation type="submission" date="2009-03" db="EMBL/GenBank/DDBJ databases">
        <title>Comparison of the complete genome sequences of Rhodococcus erythropolis PR4 and Rhodococcus opacus B4.</title>
        <authorList>
            <person name="Takarada H."/>
            <person name="Sekine M."/>
            <person name="Hosoyama A."/>
            <person name="Yamada R."/>
            <person name="Fujisawa T."/>
            <person name="Omata S."/>
            <person name="Shimizu A."/>
            <person name="Tsukatani N."/>
            <person name="Tanikawa S."/>
            <person name="Fujita N."/>
            <person name="Harayama S."/>
        </authorList>
    </citation>
    <scope>NUCLEOTIDE SEQUENCE [LARGE SCALE GENOMIC DNA]</scope>
    <source>
        <strain evidence="2 3">B4</strain>
        <plasmid evidence="2 3">pROB01</plasmid>
    </source>
</reference>
<proteinExistence type="predicted"/>
<evidence type="ECO:0000313" key="3">
    <source>
        <dbReference type="Proteomes" id="UP000002212"/>
    </source>
</evidence>
<evidence type="ECO:0000313" key="2">
    <source>
        <dbReference type="EMBL" id="BAH55968.1"/>
    </source>
</evidence>
<protein>
    <submittedName>
        <fullName evidence="2">Uncharacterized protein</fullName>
    </submittedName>
</protein>
<dbReference type="KEGG" id="rop:ROP_pROB01-04690"/>